<comment type="caution">
    <text evidence="3">The sequence shown here is derived from an EMBL/GenBank/DDBJ whole genome shotgun (WGS) entry which is preliminary data.</text>
</comment>
<sequence length="177" mass="21280">MNILVTNILYKFASWLLLCIISLIIALIVRRIFSSRRKEINAKWYTRNGVYPLTKMERDFYVLLRRYFGDDTIILSQVPLICLAQPKARPDTEVFRRLKYKIDRMRLDFVILRPTGSVECIIELDGDSHQTKAQRRLDKERDRFLTELGYDIFRYTHKNGTPLSKERVYRFLDQYFE</sequence>
<accession>A0ABS2GFK7</accession>
<dbReference type="Gene3D" id="3.40.960.10">
    <property type="entry name" value="VSR Endonuclease"/>
    <property type="match status" value="1"/>
</dbReference>
<reference evidence="3 4" key="1">
    <citation type="journal article" date="2021" name="Sci. Rep.">
        <title>The distribution of antibiotic resistance genes in chicken gut microbiota commensals.</title>
        <authorList>
            <person name="Juricova H."/>
            <person name="Matiasovicova J."/>
            <person name="Kubasova T."/>
            <person name="Cejkova D."/>
            <person name="Rychlik I."/>
        </authorList>
    </citation>
    <scope>NUCLEOTIDE SEQUENCE [LARGE SCALE GENOMIC DNA]</scope>
    <source>
        <strain evidence="3 4">An537</strain>
    </source>
</reference>
<dbReference type="InterPro" id="IPR024402">
    <property type="entry name" value="DUF2726"/>
</dbReference>
<name>A0ABS2GFK7_9FIRM</name>
<dbReference type="Pfam" id="PF10881">
    <property type="entry name" value="DUF2726"/>
    <property type="match status" value="1"/>
</dbReference>
<keyword evidence="1" id="KW-0812">Transmembrane</keyword>
<proteinExistence type="predicted"/>
<evidence type="ECO:0000313" key="4">
    <source>
        <dbReference type="Proteomes" id="UP000707138"/>
    </source>
</evidence>
<dbReference type="EMBL" id="JACJLA010000002">
    <property type="protein sequence ID" value="MBM6912057.1"/>
    <property type="molecule type" value="Genomic_DNA"/>
</dbReference>
<feature type="transmembrane region" description="Helical" evidence="1">
    <location>
        <begin position="12"/>
        <end position="33"/>
    </location>
</feature>
<evidence type="ECO:0000259" key="2">
    <source>
        <dbReference type="Pfam" id="PF10881"/>
    </source>
</evidence>
<dbReference type="RefSeq" id="WP_205087343.1">
    <property type="nucleotide sequence ID" value="NZ_JACJLA010000002.1"/>
</dbReference>
<feature type="domain" description="DUF2726" evidence="2">
    <location>
        <begin position="53"/>
        <end position="156"/>
    </location>
</feature>
<organism evidence="3 4">
    <name type="scientific">Veillonella magna</name>
    <dbReference type="NCBI Taxonomy" id="464322"/>
    <lineage>
        <taxon>Bacteria</taxon>
        <taxon>Bacillati</taxon>
        <taxon>Bacillota</taxon>
        <taxon>Negativicutes</taxon>
        <taxon>Veillonellales</taxon>
        <taxon>Veillonellaceae</taxon>
        <taxon>Veillonella</taxon>
    </lineage>
</organism>
<gene>
    <name evidence="3" type="ORF">H6A01_01765</name>
</gene>
<keyword evidence="1" id="KW-1133">Transmembrane helix</keyword>
<keyword evidence="1" id="KW-0472">Membrane</keyword>
<protein>
    <submittedName>
        <fullName evidence="3">DUF2726 domain-containing protein</fullName>
    </submittedName>
</protein>
<keyword evidence="4" id="KW-1185">Reference proteome</keyword>
<evidence type="ECO:0000256" key="1">
    <source>
        <dbReference type="SAM" id="Phobius"/>
    </source>
</evidence>
<evidence type="ECO:0000313" key="3">
    <source>
        <dbReference type="EMBL" id="MBM6912057.1"/>
    </source>
</evidence>
<dbReference type="Proteomes" id="UP000707138">
    <property type="component" value="Unassembled WGS sequence"/>
</dbReference>